<protein>
    <submittedName>
        <fullName evidence="1">Uncharacterized protein</fullName>
    </submittedName>
</protein>
<reference evidence="1" key="1">
    <citation type="journal article" date="2021" name="Proc. Natl. Acad. Sci. U.S.A.">
        <title>A Catalog of Tens of Thousands of Viruses from Human Metagenomes Reveals Hidden Associations with Chronic Diseases.</title>
        <authorList>
            <person name="Tisza M.J."/>
            <person name="Buck C.B."/>
        </authorList>
    </citation>
    <scope>NUCLEOTIDE SEQUENCE</scope>
    <source>
        <strain evidence="1">CtfJc17</strain>
    </source>
</reference>
<dbReference type="EMBL" id="BK015898">
    <property type="protein sequence ID" value="DAD72383.1"/>
    <property type="molecule type" value="Genomic_DNA"/>
</dbReference>
<organism evidence="1">
    <name type="scientific">Myoviridae sp. ctfJc17</name>
    <dbReference type="NCBI Taxonomy" id="2827612"/>
    <lineage>
        <taxon>Viruses</taxon>
        <taxon>Duplodnaviria</taxon>
        <taxon>Heunggongvirae</taxon>
        <taxon>Uroviricota</taxon>
        <taxon>Caudoviricetes</taxon>
    </lineage>
</organism>
<sequence>MEMTVRDIIQTLQQLIKDRDFTIYQLQVAQRQGKRGYAQKYAIHLKYVKNRIKDLSDKLEKKLKGTISTVKYCYHNGCGGLVTVEQEFVNLSEQEIRDIMEVQAIIHKMDITILEIKEISTQVRII</sequence>
<name>A0A8S5LRB2_9CAUD</name>
<evidence type="ECO:0000313" key="1">
    <source>
        <dbReference type="EMBL" id="DAD72383.1"/>
    </source>
</evidence>
<accession>A0A8S5LRB2</accession>
<proteinExistence type="predicted"/>